<evidence type="ECO:0000313" key="1">
    <source>
        <dbReference type="EMBL" id="EEQ38862.1"/>
    </source>
</evidence>
<dbReference type="KEGG" id="clu:CLUG_02988"/>
<gene>
    <name evidence="1" type="ORF">CLUG_02988</name>
</gene>
<evidence type="ECO:0000313" key="2">
    <source>
        <dbReference type="Proteomes" id="UP000007703"/>
    </source>
</evidence>
<dbReference type="HOGENOM" id="CLU_743946_0_0_1"/>
<dbReference type="VEuPathDB" id="FungiDB:CLUG_02988"/>
<dbReference type="InParanoid" id="C4Y375"/>
<dbReference type="AlphaFoldDB" id="C4Y375"/>
<sequence>MYFPSPRLVDVVGEVVLLEVPGVIGDSASQFWNFGALDVDVLEQDLHLGFWWGIGLSLGGLLVNVLSSSLVVRLDFLFSGNVLVQEDGLQTGNRVVSGSHVLNFLSGSVSGTWVGHGVTTVSVGLVLQNQWTVTARTPVLGELGGSVAGQDVHTVNLQTWNVLTSLVVLGHGRGSGSRSTHTVLVVLTSKDTWQVPQLSHVVRFENLTLVGSTVTVQGESGTLVVSVLVGKGQTSAQWNSSTDNTVTTVEAWSKHVHGTTLTVRNTRSLTHQLTQDTLDRGTSHVGETVTSVGSDDSVGWGNGIFNTNSDGFSTHRQVTETSNFLGLVQSVGGHLHSSDDNHVLVHLQQGFLFGLEGQFRSIDVVCLKGRSG</sequence>
<accession>C4Y375</accession>
<dbReference type="EMBL" id="CH408078">
    <property type="protein sequence ID" value="EEQ38862.1"/>
    <property type="molecule type" value="Genomic_DNA"/>
</dbReference>
<dbReference type="Proteomes" id="UP000007703">
    <property type="component" value="Unassembled WGS sequence"/>
</dbReference>
<proteinExistence type="predicted"/>
<protein>
    <submittedName>
        <fullName evidence="1">Uncharacterized protein</fullName>
    </submittedName>
</protein>
<name>C4Y375_CLAL4</name>
<reference evidence="1 2" key="1">
    <citation type="journal article" date="2009" name="Nature">
        <title>Evolution of pathogenicity and sexual reproduction in eight Candida genomes.</title>
        <authorList>
            <person name="Butler G."/>
            <person name="Rasmussen M.D."/>
            <person name="Lin M.F."/>
            <person name="Santos M.A."/>
            <person name="Sakthikumar S."/>
            <person name="Munro C.A."/>
            <person name="Rheinbay E."/>
            <person name="Grabherr M."/>
            <person name="Forche A."/>
            <person name="Reedy J.L."/>
            <person name="Agrafioti I."/>
            <person name="Arnaud M.B."/>
            <person name="Bates S."/>
            <person name="Brown A.J."/>
            <person name="Brunke S."/>
            <person name="Costanzo M.C."/>
            <person name="Fitzpatrick D.A."/>
            <person name="de Groot P.W."/>
            <person name="Harris D."/>
            <person name="Hoyer L.L."/>
            <person name="Hube B."/>
            <person name="Klis F.M."/>
            <person name="Kodira C."/>
            <person name="Lennard N."/>
            <person name="Logue M.E."/>
            <person name="Martin R."/>
            <person name="Neiman A.M."/>
            <person name="Nikolaou E."/>
            <person name="Quail M.A."/>
            <person name="Quinn J."/>
            <person name="Santos M.C."/>
            <person name="Schmitzberger F.F."/>
            <person name="Sherlock G."/>
            <person name="Shah P."/>
            <person name="Silverstein K.A."/>
            <person name="Skrzypek M.S."/>
            <person name="Soll D."/>
            <person name="Staggs R."/>
            <person name="Stansfield I."/>
            <person name="Stumpf M.P."/>
            <person name="Sudbery P.E."/>
            <person name="Srikantha T."/>
            <person name="Zeng Q."/>
            <person name="Berman J."/>
            <person name="Berriman M."/>
            <person name="Heitman J."/>
            <person name="Gow N.A."/>
            <person name="Lorenz M.C."/>
            <person name="Birren B.W."/>
            <person name="Kellis M."/>
            <person name="Cuomo C.A."/>
        </authorList>
    </citation>
    <scope>NUCLEOTIDE SEQUENCE [LARGE SCALE GENOMIC DNA]</scope>
    <source>
        <strain evidence="1 2">ATCC 42720</strain>
    </source>
</reference>
<organism evidence="1 2">
    <name type="scientific">Clavispora lusitaniae (strain ATCC 42720)</name>
    <name type="common">Yeast</name>
    <name type="synonym">Candida lusitaniae</name>
    <dbReference type="NCBI Taxonomy" id="306902"/>
    <lineage>
        <taxon>Eukaryota</taxon>
        <taxon>Fungi</taxon>
        <taxon>Dikarya</taxon>
        <taxon>Ascomycota</taxon>
        <taxon>Saccharomycotina</taxon>
        <taxon>Pichiomycetes</taxon>
        <taxon>Metschnikowiaceae</taxon>
        <taxon>Clavispora</taxon>
    </lineage>
</organism>